<name>A0AAD7BZE6_9AGAR</name>
<evidence type="ECO:0000256" key="4">
    <source>
        <dbReference type="ARBA" id="ARBA00023136"/>
    </source>
</evidence>
<protein>
    <submittedName>
        <fullName evidence="7">Hemolysin-III related-domain-containing protein</fullName>
    </submittedName>
</protein>
<evidence type="ECO:0000256" key="1">
    <source>
        <dbReference type="ARBA" id="ARBA00004141"/>
    </source>
</evidence>
<feature type="transmembrane region" description="Helical" evidence="6">
    <location>
        <begin position="215"/>
        <end position="236"/>
    </location>
</feature>
<feature type="transmembrane region" description="Helical" evidence="6">
    <location>
        <begin position="363"/>
        <end position="384"/>
    </location>
</feature>
<dbReference type="AlphaFoldDB" id="A0AAD7BZE6"/>
<feature type="transmembrane region" description="Helical" evidence="6">
    <location>
        <begin position="288"/>
        <end position="309"/>
    </location>
</feature>
<feature type="binding site" evidence="5">
    <location>
        <position position="271"/>
    </location>
    <ligand>
        <name>Zn(2+)</name>
        <dbReference type="ChEBI" id="CHEBI:29105"/>
    </ligand>
</feature>
<dbReference type="Pfam" id="PF03006">
    <property type="entry name" value="HlyIII"/>
    <property type="match status" value="1"/>
</dbReference>
<keyword evidence="3 6" id="KW-1133">Transmembrane helix</keyword>
<feature type="transmembrane region" description="Helical" evidence="6">
    <location>
        <begin position="256"/>
        <end position="276"/>
    </location>
</feature>
<dbReference type="InterPro" id="IPR004254">
    <property type="entry name" value="AdipoR/HlyIII-related"/>
</dbReference>
<keyword evidence="5" id="KW-0479">Metal-binding</keyword>
<evidence type="ECO:0000256" key="6">
    <source>
        <dbReference type="SAM" id="Phobius"/>
    </source>
</evidence>
<feature type="transmembrane region" description="Helical" evidence="6">
    <location>
        <begin position="188"/>
        <end position="208"/>
    </location>
</feature>
<keyword evidence="5" id="KW-0862">Zinc</keyword>
<keyword evidence="2 6" id="KW-0812">Transmembrane</keyword>
<dbReference type="Proteomes" id="UP001221142">
    <property type="component" value="Unassembled WGS sequence"/>
</dbReference>
<keyword evidence="4 6" id="KW-0472">Membrane</keyword>
<organism evidence="7 8">
    <name type="scientific">Roridomyces roridus</name>
    <dbReference type="NCBI Taxonomy" id="1738132"/>
    <lineage>
        <taxon>Eukaryota</taxon>
        <taxon>Fungi</taxon>
        <taxon>Dikarya</taxon>
        <taxon>Basidiomycota</taxon>
        <taxon>Agaricomycotina</taxon>
        <taxon>Agaricomycetes</taxon>
        <taxon>Agaricomycetidae</taxon>
        <taxon>Agaricales</taxon>
        <taxon>Marasmiineae</taxon>
        <taxon>Mycenaceae</taxon>
        <taxon>Roridomyces</taxon>
    </lineage>
</organism>
<accession>A0AAD7BZE6</accession>
<evidence type="ECO:0000256" key="5">
    <source>
        <dbReference type="PIRSR" id="PIRSR604254-1"/>
    </source>
</evidence>
<dbReference type="GO" id="GO:0046872">
    <property type="term" value="F:metal ion binding"/>
    <property type="evidence" value="ECO:0007669"/>
    <property type="project" value="UniProtKB-KW"/>
</dbReference>
<evidence type="ECO:0000313" key="8">
    <source>
        <dbReference type="Proteomes" id="UP001221142"/>
    </source>
</evidence>
<dbReference type="PANTHER" id="PTHR20855">
    <property type="entry name" value="ADIPOR/PROGESTIN RECEPTOR-RELATED"/>
    <property type="match status" value="1"/>
</dbReference>
<keyword evidence="8" id="KW-1185">Reference proteome</keyword>
<gene>
    <name evidence="7" type="ORF">FB45DRAFT_477131</name>
</gene>
<evidence type="ECO:0000256" key="3">
    <source>
        <dbReference type="ARBA" id="ARBA00022989"/>
    </source>
</evidence>
<proteinExistence type="predicted"/>
<feature type="binding site" evidence="5">
    <location>
        <position position="482"/>
    </location>
    <ligand>
        <name>Zn(2+)</name>
        <dbReference type="ChEBI" id="CHEBI:29105"/>
    </ligand>
</feature>
<comment type="caution">
    <text evidence="7">The sequence shown here is derived from an EMBL/GenBank/DDBJ whole genome shotgun (WGS) entry which is preliminary data.</text>
</comment>
<dbReference type="GO" id="GO:0006882">
    <property type="term" value="P:intracellular zinc ion homeostasis"/>
    <property type="evidence" value="ECO:0007669"/>
    <property type="project" value="TreeGrafter"/>
</dbReference>
<comment type="subcellular location">
    <subcellularLocation>
        <location evidence="1">Membrane</location>
        <topology evidence="1">Multi-pass membrane protein</topology>
    </subcellularLocation>
</comment>
<dbReference type="GO" id="GO:0016020">
    <property type="term" value="C:membrane"/>
    <property type="evidence" value="ECO:0007669"/>
    <property type="project" value="UniProtKB-SubCell"/>
</dbReference>
<reference evidence="7" key="1">
    <citation type="submission" date="2023-03" db="EMBL/GenBank/DDBJ databases">
        <title>Massive genome expansion in bonnet fungi (Mycena s.s.) driven by repeated elements and novel gene families across ecological guilds.</title>
        <authorList>
            <consortium name="Lawrence Berkeley National Laboratory"/>
            <person name="Harder C.B."/>
            <person name="Miyauchi S."/>
            <person name="Viragh M."/>
            <person name="Kuo A."/>
            <person name="Thoen E."/>
            <person name="Andreopoulos B."/>
            <person name="Lu D."/>
            <person name="Skrede I."/>
            <person name="Drula E."/>
            <person name="Henrissat B."/>
            <person name="Morin E."/>
            <person name="Kohler A."/>
            <person name="Barry K."/>
            <person name="LaButti K."/>
            <person name="Morin E."/>
            <person name="Salamov A."/>
            <person name="Lipzen A."/>
            <person name="Mereny Z."/>
            <person name="Hegedus B."/>
            <person name="Baldrian P."/>
            <person name="Stursova M."/>
            <person name="Weitz H."/>
            <person name="Taylor A."/>
            <person name="Grigoriev I.V."/>
            <person name="Nagy L.G."/>
            <person name="Martin F."/>
            <person name="Kauserud H."/>
        </authorList>
    </citation>
    <scope>NUCLEOTIDE SEQUENCE</scope>
    <source>
        <strain evidence="7">9284</strain>
    </source>
</reference>
<sequence length="514" mass="56601">MVLSYLADLERRISSVQSAEWVGSALDMLHSIRSDVHSHLPEADTKSELDFSRPLSFAPTLSERLRSLHEHIPYHDLHFAAPTPSFPHSLEAFLPDVDSFIADLPLFPSLSRSIELDEEEAAAARALALSANGARLVNYDALPFAWKNNTFVISGYRFIPLRRWYALVASMFQLHNETPNIQTHFIPLALWGTAFASAVWPTPLAILGRLVSMPALGALGALFAWLFTPLFFIDTWRSPDLTPWYPSPPDFSECLFTVFALGCLASSTLWHTMAGCAHRRTMDFCARVDYVGISWLIAITVVSVIHHGYACGDLPRDGASILHRQVPWLSSPIVAVSSSSGSPMLVAPSLVQLSTSIGQIISYHPFGAACLLCLAAGVSGHILAFCDWFNKVENRLWRVGFFVSLSLSAVAPIAGLVAVQGWEATIRFGAPVMPSLVYYAIGIFIYATQIPERWLGGGKFKEWPWVGRIVDRCGGGSHALWHIFIVLAMRAHRDGLREMRAVAELGGCAIGNFK</sequence>
<evidence type="ECO:0000313" key="7">
    <source>
        <dbReference type="EMBL" id="KAJ7634904.1"/>
    </source>
</evidence>
<feature type="binding site" evidence="5">
    <location>
        <position position="478"/>
    </location>
    <ligand>
        <name>Zn(2+)</name>
        <dbReference type="ChEBI" id="CHEBI:29105"/>
    </ligand>
</feature>
<feature type="transmembrane region" description="Helical" evidence="6">
    <location>
        <begin position="431"/>
        <end position="449"/>
    </location>
</feature>
<dbReference type="EMBL" id="JARKIF010000007">
    <property type="protein sequence ID" value="KAJ7634904.1"/>
    <property type="molecule type" value="Genomic_DNA"/>
</dbReference>
<dbReference type="GO" id="GO:0038023">
    <property type="term" value="F:signaling receptor activity"/>
    <property type="evidence" value="ECO:0007669"/>
    <property type="project" value="TreeGrafter"/>
</dbReference>
<dbReference type="PANTHER" id="PTHR20855:SF97">
    <property type="entry name" value="ADIPOR-LIKE RECEPTOR IZH3-RELATED"/>
    <property type="match status" value="1"/>
</dbReference>
<evidence type="ECO:0000256" key="2">
    <source>
        <dbReference type="ARBA" id="ARBA00022692"/>
    </source>
</evidence>
<feature type="transmembrane region" description="Helical" evidence="6">
    <location>
        <begin position="396"/>
        <end position="419"/>
    </location>
</feature>